<dbReference type="EC" id="2.4.-.-" evidence="3"/>
<accession>A0AB35RW25</accession>
<dbReference type="Gene3D" id="3.40.50.11120">
    <property type="entry name" value="Sialyltransferase, N-terminal GT-B Rossman nucleotide-binding domain"/>
    <property type="match status" value="1"/>
</dbReference>
<organism evidence="3 4">
    <name type="scientific">Phytobacter ursingii</name>
    <dbReference type="NCBI Taxonomy" id="1972431"/>
    <lineage>
        <taxon>Bacteria</taxon>
        <taxon>Pseudomonadati</taxon>
        <taxon>Pseudomonadota</taxon>
        <taxon>Gammaproteobacteria</taxon>
        <taxon>Enterobacterales</taxon>
        <taxon>Enterobacteriaceae</taxon>
        <taxon>Phytobacter</taxon>
    </lineage>
</organism>
<protein>
    <submittedName>
        <fullName evidence="3">Glycosyltransferase family 9 protein</fullName>
        <ecNumber evidence="3">2.4.-.-</ecNumber>
    </submittedName>
</protein>
<keyword evidence="4" id="KW-1185">Reference proteome</keyword>
<dbReference type="PANTHER" id="PTHR30160">
    <property type="entry name" value="TETRAACYLDISACCHARIDE 4'-KINASE-RELATED"/>
    <property type="match status" value="1"/>
</dbReference>
<dbReference type="Proteomes" id="UP001286589">
    <property type="component" value="Unassembled WGS sequence"/>
</dbReference>
<dbReference type="CDD" id="cd03789">
    <property type="entry name" value="GT9_LPS_heptosyltransferase"/>
    <property type="match status" value="1"/>
</dbReference>
<name>A0AB35RW25_9ENTR</name>
<sequence>MKFHFYIETSPSAFSMQATDIAEKISDTSSHTFILRQALDYKDEFKEKSNVTIINITYANFPDVVKDILYGISQKSIPSVYFHFGTGHAEDIGTILSQSRHPRNKTHLRVYEDDPLSIITRNTLLALPAAQRQNAIATYAQHLQDNIFTKKENLISSRGWNPVVTYSFGKIYDTKYYSCDNTLLTEHGLSISPLETDPNVKTVLFNFPEIETARKFVDGNTLLIILKNDYSMRDCQANIENLISELRANPENSHFNKILVWGGRKGITYPHDLQVLHLPNTIPLVFLDRCNALPGRMVGELCTEMFLMNGNEVILTLPRMEETPLEQLTGKFACFANTKSLKLSDNDALLSPDNLRIFRCGASMGDVVFALGALTALKTQTTEKFVLIANKLFEDMASACPAVDYFWPMNSVTEGKSKLIEKVGMQNKIHIFDKWDQILAPKHMSLAFLDEFGTQWRESDLQPKIDLSHLDTTRVDAFIKKHNLNAGKTVLVHPNVGAPNRTWTEEGWNAVTDHMVDAGWQVVIIGSDKNNSHKRDLMTITNPHAISAINAFSIMETIYFMRHCALLIACDSGPVALAGMTSIGIISIYSQIEAKNRLPFRNGVQGWNALGIDVACPAYGPCGRLVSTDPRETNGVSFAEWCPKDKTYECMRGLSGQTMIYLIDHFLQSEDYIPQGANA</sequence>
<dbReference type="GO" id="GO:0009244">
    <property type="term" value="P:lipopolysaccharide core region biosynthetic process"/>
    <property type="evidence" value="ECO:0007669"/>
    <property type="project" value="TreeGrafter"/>
</dbReference>
<comment type="caution">
    <text evidence="3">The sequence shown here is derived from an EMBL/GenBank/DDBJ whole genome shotgun (WGS) entry which is preliminary data.</text>
</comment>
<evidence type="ECO:0000256" key="2">
    <source>
        <dbReference type="ARBA" id="ARBA00022679"/>
    </source>
</evidence>
<keyword evidence="2 3" id="KW-0808">Transferase</keyword>
<dbReference type="GO" id="GO:0005829">
    <property type="term" value="C:cytosol"/>
    <property type="evidence" value="ECO:0007669"/>
    <property type="project" value="TreeGrafter"/>
</dbReference>
<dbReference type="GO" id="GO:0008713">
    <property type="term" value="F:ADP-heptose-lipopolysaccharide heptosyltransferase activity"/>
    <property type="evidence" value="ECO:0007669"/>
    <property type="project" value="TreeGrafter"/>
</dbReference>
<dbReference type="AlphaFoldDB" id="A0AB35RW25"/>
<evidence type="ECO:0000313" key="4">
    <source>
        <dbReference type="Proteomes" id="UP001286589"/>
    </source>
</evidence>
<dbReference type="InterPro" id="IPR043078">
    <property type="entry name" value="Sialyltransferase_N"/>
</dbReference>
<dbReference type="EMBL" id="JAWJAC010000006">
    <property type="protein sequence ID" value="MDV2863109.1"/>
    <property type="molecule type" value="Genomic_DNA"/>
</dbReference>
<keyword evidence="1 3" id="KW-0328">Glycosyltransferase</keyword>
<evidence type="ECO:0000313" key="3">
    <source>
        <dbReference type="EMBL" id="MDV2863109.1"/>
    </source>
</evidence>
<dbReference type="Pfam" id="PF01075">
    <property type="entry name" value="Glyco_transf_9"/>
    <property type="match status" value="1"/>
</dbReference>
<dbReference type="SUPFAM" id="SSF53756">
    <property type="entry name" value="UDP-Glycosyltransferase/glycogen phosphorylase"/>
    <property type="match status" value="1"/>
</dbReference>
<gene>
    <name evidence="3" type="ORF">R0H02_11610</name>
</gene>
<dbReference type="Gene3D" id="3.40.50.2000">
    <property type="entry name" value="Glycogen Phosphorylase B"/>
    <property type="match status" value="1"/>
</dbReference>
<proteinExistence type="predicted"/>
<dbReference type="InterPro" id="IPR051199">
    <property type="entry name" value="LPS_LOS_Heptosyltrfase"/>
</dbReference>
<dbReference type="InterPro" id="IPR002201">
    <property type="entry name" value="Glyco_trans_9"/>
</dbReference>
<reference evidence="3 4" key="1">
    <citation type="submission" date="2023-10" db="EMBL/GenBank/DDBJ databases">
        <title>Phytobacter spp. The emergence of a new genus of hospital-origin enterobacteria encoding carbapenemases in Argentina.</title>
        <authorList>
            <person name="Vay C."/>
            <person name="Almuzara M."/>
            <person name="Traglia G.M."/>
            <person name="Campos J."/>
        </authorList>
    </citation>
    <scope>NUCLEOTIDE SEQUENCE [LARGE SCALE GENOMIC DNA]</scope>
    <source>
        <strain evidence="3 4">CVMA36</strain>
    </source>
</reference>
<evidence type="ECO:0000256" key="1">
    <source>
        <dbReference type="ARBA" id="ARBA00022676"/>
    </source>
</evidence>